<keyword evidence="2" id="KW-1185">Reference proteome</keyword>
<proteinExistence type="predicted"/>
<sequence>MYLGGLEVDLGVGEATPEHVANHDPRRAPARVARERRLLDLLLAEKHQVPGGFAGGFLQAPDSGAE</sequence>
<organism evidence="1 2">
    <name type="scientific">Streptacidiphilus alkalitolerans</name>
    <dbReference type="NCBI Taxonomy" id="3342712"/>
    <lineage>
        <taxon>Bacteria</taxon>
        <taxon>Bacillati</taxon>
        <taxon>Actinomycetota</taxon>
        <taxon>Actinomycetes</taxon>
        <taxon>Kitasatosporales</taxon>
        <taxon>Streptomycetaceae</taxon>
        <taxon>Streptacidiphilus</taxon>
    </lineage>
</organism>
<gene>
    <name evidence="1" type="ORF">ACEZDG_04110</name>
</gene>
<dbReference type="EMBL" id="JBHEZX010000002">
    <property type="protein sequence ID" value="MFC1408458.1"/>
    <property type="molecule type" value="Genomic_DNA"/>
</dbReference>
<accession>A0ABV6V450</accession>
<protein>
    <submittedName>
        <fullName evidence="1">Uncharacterized protein</fullName>
    </submittedName>
</protein>
<dbReference type="Proteomes" id="UP001592582">
    <property type="component" value="Unassembled WGS sequence"/>
</dbReference>
<name>A0ABV6V450_9ACTN</name>
<comment type="caution">
    <text evidence="1">The sequence shown here is derived from an EMBL/GenBank/DDBJ whole genome shotgun (WGS) entry which is preliminary data.</text>
</comment>
<evidence type="ECO:0000313" key="1">
    <source>
        <dbReference type="EMBL" id="MFC1408458.1"/>
    </source>
</evidence>
<evidence type="ECO:0000313" key="2">
    <source>
        <dbReference type="Proteomes" id="UP001592582"/>
    </source>
</evidence>
<reference evidence="1 2" key="1">
    <citation type="submission" date="2024-09" db="EMBL/GenBank/DDBJ databases">
        <authorList>
            <person name="Lee S.D."/>
        </authorList>
    </citation>
    <scope>NUCLEOTIDE SEQUENCE [LARGE SCALE GENOMIC DNA]</scope>
    <source>
        <strain evidence="1 2">N1-1</strain>
    </source>
</reference>